<dbReference type="RefSeq" id="WP_138412790.1">
    <property type="nucleotide sequence ID" value="NZ_QLAG01000040.1"/>
</dbReference>
<organism evidence="2 3">
    <name type="scientific">Stutzerimonas nosocomialis</name>
    <dbReference type="NCBI Taxonomy" id="1056496"/>
    <lineage>
        <taxon>Bacteria</taxon>
        <taxon>Pseudomonadati</taxon>
        <taxon>Pseudomonadota</taxon>
        <taxon>Gammaproteobacteria</taxon>
        <taxon>Pseudomonadales</taxon>
        <taxon>Pseudomonadaceae</taxon>
        <taxon>Stutzerimonas</taxon>
    </lineage>
</organism>
<dbReference type="AlphaFoldDB" id="A0A5R9Q9K7"/>
<evidence type="ECO:0000313" key="2">
    <source>
        <dbReference type="EMBL" id="TLX61578.1"/>
    </source>
</evidence>
<proteinExistence type="predicted"/>
<gene>
    <name evidence="2" type="ORF">DN820_20550</name>
</gene>
<dbReference type="Proteomes" id="UP000306753">
    <property type="component" value="Unassembled WGS sequence"/>
</dbReference>
<keyword evidence="1" id="KW-1133">Transmembrane helix</keyword>
<comment type="caution">
    <text evidence="2">The sequence shown here is derived from an EMBL/GenBank/DDBJ whole genome shotgun (WGS) entry which is preliminary data.</text>
</comment>
<protein>
    <submittedName>
        <fullName evidence="2">Multidrug transporter</fullName>
    </submittedName>
</protein>
<feature type="transmembrane region" description="Helical" evidence="1">
    <location>
        <begin position="25"/>
        <end position="42"/>
    </location>
</feature>
<evidence type="ECO:0000313" key="3">
    <source>
        <dbReference type="Proteomes" id="UP000306753"/>
    </source>
</evidence>
<reference evidence="2 3" key="1">
    <citation type="journal article" date="2017" name="Eur. J. Clin. Microbiol. Infect. Dis.">
        <title>Uncommonly isolated clinical Pseudomonas: identification and phylogenetic assignation.</title>
        <authorList>
            <person name="Mulet M."/>
            <person name="Gomila M."/>
            <person name="Ramirez A."/>
            <person name="Cardew S."/>
            <person name="Moore E.R."/>
            <person name="Lalucat J."/>
            <person name="Garcia-Valdes E."/>
        </authorList>
    </citation>
    <scope>NUCLEOTIDE SEQUENCE [LARGE SCALE GENOMIC DNA]</scope>
    <source>
        <strain evidence="2 3">SD129</strain>
    </source>
</reference>
<evidence type="ECO:0000256" key="1">
    <source>
        <dbReference type="SAM" id="Phobius"/>
    </source>
</evidence>
<name>A0A5R9Q9K7_9GAMM</name>
<accession>A0A5R9Q9K7</accession>
<dbReference type="EMBL" id="QLAG01000040">
    <property type="protein sequence ID" value="TLX61578.1"/>
    <property type="molecule type" value="Genomic_DNA"/>
</dbReference>
<keyword evidence="1" id="KW-0472">Membrane</keyword>
<sequence length="154" mass="17283">MLIGALLVVAWFVLLIRYPLRALPISLGALVGLGLVAAWVLWQEHRENQLLARLEMRLSHSPTHCPPDRPLQVELRNLSDKPLQSLRWDIAAFTPGSQLDLVTSAFEAPRYQGPGDLQPGHSWQTCLPTPPLRPGYRASSLEYRAERLQGKFAD</sequence>
<keyword evidence="1" id="KW-0812">Transmembrane</keyword>
<keyword evidence="3" id="KW-1185">Reference proteome</keyword>